<dbReference type="InterPro" id="IPR010281">
    <property type="entry name" value="DUF885"/>
</dbReference>
<organism evidence="2 3">
    <name type="scientific">Pontixanthobacter aquaemixtae</name>
    <dbReference type="NCBI Taxonomy" id="1958940"/>
    <lineage>
        <taxon>Bacteria</taxon>
        <taxon>Pseudomonadati</taxon>
        <taxon>Pseudomonadota</taxon>
        <taxon>Alphaproteobacteria</taxon>
        <taxon>Sphingomonadales</taxon>
        <taxon>Erythrobacteraceae</taxon>
        <taxon>Pontixanthobacter</taxon>
    </lineage>
</organism>
<comment type="caution">
    <text evidence="2">The sequence shown here is derived from an EMBL/GenBank/DDBJ whole genome shotgun (WGS) entry which is preliminary data.</text>
</comment>
<dbReference type="Pfam" id="PF05960">
    <property type="entry name" value="DUF885"/>
    <property type="match status" value="1"/>
</dbReference>
<keyword evidence="1" id="KW-0732">Signal</keyword>
<dbReference type="RefSeq" id="WP_160604868.1">
    <property type="nucleotide sequence ID" value="NZ_WTYX01000002.1"/>
</dbReference>
<feature type="signal peptide" evidence="1">
    <location>
        <begin position="1"/>
        <end position="20"/>
    </location>
</feature>
<dbReference type="PROSITE" id="PS51257">
    <property type="entry name" value="PROKAR_LIPOPROTEIN"/>
    <property type="match status" value="1"/>
</dbReference>
<sequence>MHRLPTRNLAALLLASTAVASCGGLTEPVVASVECNQTQTECINAWFDEKFEELLAFSPMQQTALGLKTDYDKIDDLSVEAEQAQLEWWQNTTAEMEANFDYDELSDDAKLSWDMWQFRKDQAQNAAGFRNQQYILHQMNGTHSALPSFLISQHKVESESDMTAFIARIGGIGTAMDQLLVRAQANAEAGTRPPSWSYDAVIAESKKITSGAPFDDAEDAEPSALWTASEGHLAKLVEDEVITEDRAGELREEARLALTQKMAPAYGRVIDWFTQDQPNADKEARGVSALSDGGDFYKYRLGAMTTTDLTADEIHDIGLSEVARIRSEMEEIKDQVEFDGDLQAFFAFMREDDQFYFPDNDAGAQMYIDAAKKHLAFIDTKLPEYFGILPKAPLEVRRVEPFREQDGAAQHYRTGTPDGSRPGIYYAHLSDMRAMPIPSLEVIAYHEGNPGHHMQLSIAQELTGIPKFRSQGFYLSAFGEGWALYSEKLAKEMGAYQDPYSDFGRLTTEMWRAIRLVVDTGIHSKGWSEQQAVDYFLANSPIPEAAVKSEVRRYIVMPGQATAYKIGMIRIQELRAKAEKELGDKFDIRGFHDTVLGGGSVPLDLLEKRVDQWVAAQKAA</sequence>
<protein>
    <submittedName>
        <fullName evidence="2">DUF885 family protein</fullName>
    </submittedName>
</protein>
<feature type="chain" id="PRO_5032709565" evidence="1">
    <location>
        <begin position="21"/>
        <end position="620"/>
    </location>
</feature>
<evidence type="ECO:0000256" key="1">
    <source>
        <dbReference type="SAM" id="SignalP"/>
    </source>
</evidence>
<dbReference type="EMBL" id="WTYX01000002">
    <property type="protein sequence ID" value="MXO91149.1"/>
    <property type="molecule type" value="Genomic_DNA"/>
</dbReference>
<evidence type="ECO:0000313" key="3">
    <source>
        <dbReference type="Proteomes" id="UP000442714"/>
    </source>
</evidence>
<proteinExistence type="predicted"/>
<gene>
    <name evidence="2" type="ORF">GRI41_09970</name>
</gene>
<name>A0A845A0E5_9SPHN</name>
<keyword evidence="3" id="KW-1185">Reference proteome</keyword>
<dbReference type="Proteomes" id="UP000442714">
    <property type="component" value="Unassembled WGS sequence"/>
</dbReference>
<accession>A0A845A0E5</accession>
<reference evidence="2 3" key="1">
    <citation type="submission" date="2019-12" db="EMBL/GenBank/DDBJ databases">
        <title>Genomic-based taxomic classification of the family Erythrobacteraceae.</title>
        <authorList>
            <person name="Xu L."/>
        </authorList>
    </citation>
    <scope>NUCLEOTIDE SEQUENCE [LARGE SCALE GENOMIC DNA]</scope>
    <source>
        <strain evidence="2 3">KCTC 52763</strain>
    </source>
</reference>
<dbReference type="OrthoDB" id="9763405at2"/>
<dbReference type="PANTHER" id="PTHR33361:SF16">
    <property type="entry name" value="DUF885 DOMAIN-CONTAINING PROTEIN"/>
    <property type="match status" value="1"/>
</dbReference>
<dbReference type="PANTHER" id="PTHR33361">
    <property type="entry name" value="GLR0591 PROTEIN"/>
    <property type="match status" value="1"/>
</dbReference>
<evidence type="ECO:0000313" key="2">
    <source>
        <dbReference type="EMBL" id="MXO91149.1"/>
    </source>
</evidence>
<dbReference type="AlphaFoldDB" id="A0A845A0E5"/>